<reference evidence="7 8" key="1">
    <citation type="journal article" date="2018" name="New Phytol.">
        <title>Phylogenomics of Endogonaceae and evolution of mycorrhizas within Mucoromycota.</title>
        <authorList>
            <person name="Chang Y."/>
            <person name="Desiro A."/>
            <person name="Na H."/>
            <person name="Sandor L."/>
            <person name="Lipzen A."/>
            <person name="Clum A."/>
            <person name="Barry K."/>
            <person name="Grigoriev I.V."/>
            <person name="Martin F.M."/>
            <person name="Stajich J.E."/>
            <person name="Smith M.E."/>
            <person name="Bonito G."/>
            <person name="Spatafora J.W."/>
        </authorList>
    </citation>
    <scope>NUCLEOTIDE SEQUENCE [LARGE SCALE GENOMIC DNA]</scope>
    <source>
        <strain evidence="7 8">AD002</strain>
    </source>
</reference>
<dbReference type="EMBL" id="RBNJ01002242">
    <property type="protein sequence ID" value="RUS32207.1"/>
    <property type="molecule type" value="Genomic_DNA"/>
</dbReference>
<sequence>MELPRKKILTKDDLAHFHSSPAYAEYVAFVEQLNLSVQGLTIQADLVQSHVVTSILSILDTLTQWSADIPPVENKLSRFGNPAFRDFYDKVAENAQDLMRPFVPENFIPEVSRYFIESWGNRKRIDYGTGHEANFLVWLLCLQKLELISSDDHATVGLRVFVKYIALMRQLQFSYWLEPAGSHGVWGLDDYHFLPFMFGSSQLIGHKHIRPKSIHDPDTVAEFSRSYLYLACIQFINTVKTASLRWHSPMLDDISGVKTWSKVNEGMRKMYKAEVLGKLPIMQHFMFGSLIAFEGGTEGMEEMEEDDHGHLDHTHEITQGQNGEAKERYAMGQEYPDCCGIPIPSAIAAAAAARGGVNGIGASGSMALGGVKRAIPFD</sequence>
<evidence type="ECO:0000256" key="4">
    <source>
        <dbReference type="ARBA" id="ARBA00023110"/>
    </source>
</evidence>
<evidence type="ECO:0000256" key="5">
    <source>
        <dbReference type="ARBA" id="ARBA00023235"/>
    </source>
</evidence>
<dbReference type="GO" id="GO:0008160">
    <property type="term" value="F:protein tyrosine phosphatase activator activity"/>
    <property type="evidence" value="ECO:0007669"/>
    <property type="project" value="TreeGrafter"/>
</dbReference>
<evidence type="ECO:0000256" key="1">
    <source>
        <dbReference type="ARBA" id="ARBA00000971"/>
    </source>
</evidence>
<evidence type="ECO:0000256" key="6">
    <source>
        <dbReference type="RuleBase" id="RU361210"/>
    </source>
</evidence>
<keyword evidence="3 6" id="KW-0963">Cytoplasm</keyword>
<keyword evidence="5 6" id="KW-0413">Isomerase</keyword>
<comment type="function">
    <text evidence="6">PPIases accelerate the folding of proteins. It catalyzes the cis-trans isomerization of proline imidic peptide bonds in oligopeptides.</text>
</comment>
<evidence type="ECO:0000313" key="8">
    <source>
        <dbReference type="Proteomes" id="UP000274822"/>
    </source>
</evidence>
<dbReference type="GO" id="GO:0007052">
    <property type="term" value="P:mitotic spindle organization"/>
    <property type="evidence" value="ECO:0007669"/>
    <property type="project" value="TreeGrafter"/>
</dbReference>
<evidence type="ECO:0000313" key="7">
    <source>
        <dbReference type="EMBL" id="RUS32207.1"/>
    </source>
</evidence>
<gene>
    <name evidence="7" type="ORF">BC938DRAFT_476032</name>
</gene>
<dbReference type="Pfam" id="PF03095">
    <property type="entry name" value="PTPA"/>
    <property type="match status" value="1"/>
</dbReference>
<dbReference type="Proteomes" id="UP000274822">
    <property type="component" value="Unassembled WGS sequence"/>
</dbReference>
<protein>
    <recommendedName>
        <fullName evidence="6">Serine/threonine-protein phosphatase 2A activator</fullName>
        <ecNumber evidence="6">5.2.1.8</ecNumber>
    </recommendedName>
    <alternativeName>
        <fullName evidence="6">Phosphotyrosyl phosphatase activator</fullName>
    </alternativeName>
</protein>
<dbReference type="PANTHER" id="PTHR10012:SF5">
    <property type="entry name" value="SERINE_THREONINE-PROTEIN PHOSPHATASE 2A ACTIVATOR 2"/>
    <property type="match status" value="1"/>
</dbReference>
<dbReference type="PANTHER" id="PTHR10012">
    <property type="entry name" value="SERINE/THREONINE-PROTEIN PHOSPHATASE 2A REGULATORY SUBUNIT B"/>
    <property type="match status" value="1"/>
</dbReference>
<dbReference type="GO" id="GO:0003755">
    <property type="term" value="F:peptidyl-prolyl cis-trans isomerase activity"/>
    <property type="evidence" value="ECO:0007669"/>
    <property type="project" value="UniProtKB-KW"/>
</dbReference>
<dbReference type="AlphaFoldDB" id="A0A433QR30"/>
<dbReference type="FunFam" id="1.20.120.1150:FF:000002">
    <property type="entry name" value="Serine/threonine-protein phosphatase 2A activator"/>
    <property type="match status" value="1"/>
</dbReference>
<dbReference type="GO" id="GO:0005634">
    <property type="term" value="C:nucleus"/>
    <property type="evidence" value="ECO:0007669"/>
    <property type="project" value="TreeGrafter"/>
</dbReference>
<comment type="similarity">
    <text evidence="6">Belongs to the PTPA-type PPIase family.</text>
</comment>
<dbReference type="Gene3D" id="1.20.120.1150">
    <property type="match status" value="1"/>
</dbReference>
<keyword evidence="4 6" id="KW-0697">Rotamase</keyword>
<evidence type="ECO:0000256" key="3">
    <source>
        <dbReference type="ARBA" id="ARBA00022490"/>
    </source>
</evidence>
<comment type="caution">
    <text evidence="7">The sequence shown here is derived from an EMBL/GenBank/DDBJ whole genome shotgun (WGS) entry which is preliminary data.</text>
</comment>
<proteinExistence type="inferred from homology"/>
<comment type="subcellular location">
    <subcellularLocation>
        <location evidence="2 6">Cytoplasm</location>
    </subcellularLocation>
</comment>
<accession>A0A433QR30</accession>
<dbReference type="CDD" id="cd04087">
    <property type="entry name" value="PTPA"/>
    <property type="match status" value="1"/>
</dbReference>
<dbReference type="SUPFAM" id="SSF140984">
    <property type="entry name" value="PTPA-like"/>
    <property type="match status" value="1"/>
</dbReference>
<dbReference type="EC" id="5.2.1.8" evidence="6"/>
<organism evidence="7 8">
    <name type="scientific">Jimgerdemannia flammicorona</name>
    <dbReference type="NCBI Taxonomy" id="994334"/>
    <lineage>
        <taxon>Eukaryota</taxon>
        <taxon>Fungi</taxon>
        <taxon>Fungi incertae sedis</taxon>
        <taxon>Mucoromycota</taxon>
        <taxon>Mucoromycotina</taxon>
        <taxon>Endogonomycetes</taxon>
        <taxon>Endogonales</taxon>
        <taxon>Endogonaceae</taxon>
        <taxon>Jimgerdemannia</taxon>
    </lineage>
</organism>
<comment type="catalytic activity">
    <reaction evidence="1 6">
        <text>[protein]-peptidylproline (omega=180) = [protein]-peptidylproline (omega=0)</text>
        <dbReference type="Rhea" id="RHEA:16237"/>
        <dbReference type="Rhea" id="RHEA-COMP:10747"/>
        <dbReference type="Rhea" id="RHEA-COMP:10748"/>
        <dbReference type="ChEBI" id="CHEBI:83833"/>
        <dbReference type="ChEBI" id="CHEBI:83834"/>
        <dbReference type="EC" id="5.2.1.8"/>
    </reaction>
</comment>
<dbReference type="GO" id="GO:0005737">
    <property type="term" value="C:cytoplasm"/>
    <property type="evidence" value="ECO:0007669"/>
    <property type="project" value="UniProtKB-SubCell"/>
</dbReference>
<name>A0A433QR30_9FUNG</name>
<dbReference type="PIRSF" id="PIRSF016325">
    <property type="entry name" value="Phstyr_phstse_ac"/>
    <property type="match status" value="1"/>
</dbReference>
<keyword evidence="8" id="KW-1185">Reference proteome</keyword>
<dbReference type="InterPro" id="IPR037218">
    <property type="entry name" value="PTPA_sf"/>
</dbReference>
<dbReference type="InterPro" id="IPR043170">
    <property type="entry name" value="PTPA_C_lid"/>
</dbReference>
<dbReference type="GO" id="GO:0000159">
    <property type="term" value="C:protein phosphatase type 2A complex"/>
    <property type="evidence" value="ECO:0007669"/>
    <property type="project" value="TreeGrafter"/>
</dbReference>
<dbReference type="InterPro" id="IPR004327">
    <property type="entry name" value="Phstyr_phstse_ac"/>
</dbReference>
<evidence type="ECO:0000256" key="2">
    <source>
        <dbReference type="ARBA" id="ARBA00004496"/>
    </source>
</evidence>